<accession>A0A183TMP9</accession>
<dbReference type="EMBL" id="UYSU01043026">
    <property type="protein sequence ID" value="VDM04133.1"/>
    <property type="molecule type" value="Genomic_DNA"/>
</dbReference>
<reference evidence="3" key="1">
    <citation type="submission" date="2016-06" db="UniProtKB">
        <authorList>
            <consortium name="WormBaseParasite"/>
        </authorList>
    </citation>
    <scope>IDENTIFICATION</scope>
</reference>
<dbReference type="AlphaFoldDB" id="A0A183TMP9"/>
<dbReference type="WBParaSite" id="SSLN_0001842201-mRNA-1">
    <property type="protein sequence ID" value="SSLN_0001842201-mRNA-1"/>
    <property type="gene ID" value="SSLN_0001842201"/>
</dbReference>
<dbReference type="Proteomes" id="UP000275846">
    <property type="component" value="Unassembled WGS sequence"/>
</dbReference>
<gene>
    <name evidence="1" type="ORF">SSLN_LOCUS17747</name>
</gene>
<sequence length="181" mass="19840">MLPVLLSYVHAAALLDKKLFSLYPSRPASLVIQMFNGQVLGDCFTGERRLFHLACSTKAVSRDVEVAFLLVPRGASLPSSSTSPRSPPGLATTSLSIIFPFVLVGGTRDFGVFISQVSNPSFPLFSGSLCEFFVEATLLERTLPSTLTDWRMCYWDFVPALRSPGHTTHERLVSMQSSHAL</sequence>
<keyword evidence="2" id="KW-1185">Reference proteome</keyword>
<protein>
    <submittedName>
        <fullName evidence="3">Secreted protein</fullName>
    </submittedName>
</protein>
<organism evidence="3">
    <name type="scientific">Schistocephalus solidus</name>
    <name type="common">Tapeworm</name>
    <dbReference type="NCBI Taxonomy" id="70667"/>
    <lineage>
        <taxon>Eukaryota</taxon>
        <taxon>Metazoa</taxon>
        <taxon>Spiralia</taxon>
        <taxon>Lophotrochozoa</taxon>
        <taxon>Platyhelminthes</taxon>
        <taxon>Cestoda</taxon>
        <taxon>Eucestoda</taxon>
        <taxon>Diphyllobothriidea</taxon>
        <taxon>Diphyllobothriidae</taxon>
        <taxon>Schistocephalus</taxon>
    </lineage>
</organism>
<name>A0A183TMP9_SCHSO</name>
<evidence type="ECO:0000313" key="3">
    <source>
        <dbReference type="WBParaSite" id="SSLN_0001842201-mRNA-1"/>
    </source>
</evidence>
<evidence type="ECO:0000313" key="2">
    <source>
        <dbReference type="Proteomes" id="UP000275846"/>
    </source>
</evidence>
<evidence type="ECO:0000313" key="1">
    <source>
        <dbReference type="EMBL" id="VDM04133.1"/>
    </source>
</evidence>
<reference evidence="1 2" key="2">
    <citation type="submission" date="2018-11" db="EMBL/GenBank/DDBJ databases">
        <authorList>
            <consortium name="Pathogen Informatics"/>
        </authorList>
    </citation>
    <scope>NUCLEOTIDE SEQUENCE [LARGE SCALE GENOMIC DNA]</scope>
    <source>
        <strain evidence="1 2">NST_G2</strain>
    </source>
</reference>
<proteinExistence type="predicted"/>